<dbReference type="InterPro" id="IPR028087">
    <property type="entry name" value="Tad_N"/>
</dbReference>
<feature type="domain" description="Putative Flp pilus-assembly TadG-like N-terminal" evidence="2">
    <location>
        <begin position="25"/>
        <end position="70"/>
    </location>
</feature>
<dbReference type="OrthoDB" id="7522752at2"/>
<feature type="transmembrane region" description="Helical" evidence="1">
    <location>
        <begin position="27"/>
        <end position="49"/>
    </location>
</feature>
<keyword evidence="1" id="KW-1133">Transmembrane helix</keyword>
<name>A0A2W7MZY4_9RHOB</name>
<gene>
    <name evidence="3" type="ORF">LX81_03058</name>
</gene>
<dbReference type="Gene3D" id="3.40.50.410">
    <property type="entry name" value="von Willebrand factor, type A domain"/>
    <property type="match status" value="1"/>
</dbReference>
<accession>A0A2W7MZY4</accession>
<keyword evidence="1" id="KW-0472">Membrane</keyword>
<evidence type="ECO:0000256" key="1">
    <source>
        <dbReference type="SAM" id="Phobius"/>
    </source>
</evidence>
<dbReference type="Pfam" id="PF13400">
    <property type="entry name" value="Tad"/>
    <property type="match status" value="1"/>
</dbReference>
<proteinExistence type="predicted"/>
<comment type="caution">
    <text evidence="3">The sequence shown here is derived from an EMBL/GenBank/DDBJ whole genome shotgun (WGS) entry which is preliminary data.</text>
</comment>
<evidence type="ECO:0000313" key="3">
    <source>
        <dbReference type="EMBL" id="PZX13725.1"/>
    </source>
</evidence>
<dbReference type="RefSeq" id="WP_111538148.1">
    <property type="nucleotide sequence ID" value="NZ_QKZL01000016.1"/>
</dbReference>
<reference evidence="3 4" key="1">
    <citation type="submission" date="2018-06" db="EMBL/GenBank/DDBJ databases">
        <title>Genomic Encyclopedia of Archaeal and Bacterial Type Strains, Phase II (KMG-II): from individual species to whole genera.</title>
        <authorList>
            <person name="Goeker M."/>
        </authorList>
    </citation>
    <scope>NUCLEOTIDE SEQUENCE [LARGE SCALE GENOMIC DNA]</scope>
    <source>
        <strain evidence="3 4">DSM 22009</strain>
    </source>
</reference>
<dbReference type="EMBL" id="QKZL01000016">
    <property type="protein sequence ID" value="PZX13725.1"/>
    <property type="molecule type" value="Genomic_DNA"/>
</dbReference>
<dbReference type="Proteomes" id="UP000248916">
    <property type="component" value="Unassembled WGS sequence"/>
</dbReference>
<keyword evidence="1" id="KW-0812">Transmembrane</keyword>
<protein>
    <submittedName>
        <fullName evidence="3">Putative Flp pilus-assembly TadE/G-like protein</fullName>
    </submittedName>
</protein>
<dbReference type="AlphaFoldDB" id="A0A2W7MZY4"/>
<keyword evidence="4" id="KW-1185">Reference proteome</keyword>
<dbReference type="SUPFAM" id="SSF53300">
    <property type="entry name" value="vWA-like"/>
    <property type="match status" value="1"/>
</dbReference>
<dbReference type="InterPro" id="IPR036465">
    <property type="entry name" value="vWFA_dom_sf"/>
</dbReference>
<evidence type="ECO:0000259" key="2">
    <source>
        <dbReference type="Pfam" id="PF13400"/>
    </source>
</evidence>
<sequence length="545" mass="60816">MRTNLLTRLRVKLASRKAGIGSEDGSLTVFALFLFAAMVLVGGLAVDLMRFETGRIRLQAVLDRAVLAAADLQQLRTPEDIVREYLAMSGIEAGNVAIDVDEIYARREVGATAGESETDLVRRIVTANMPYSIGTIFLPMVDLNFFNSTIWSQAEEEGDKIEISLVLDLSGSMNDNNRLGNLKVAAKQFVDTVLRDAPTRDLVSISIVPFSGQVSTTPTIVSLLNFSTEHDYTNCVDFDDSAFTKTSITAIEPLKRAAYFDPYSGTDLGVVDVVCRRRTDQSRWIFPFSSDPDRLKSYIDAFSANGGTSINIGVKWGAWLLDPSSMRLADAEIAAGRINPKLGGRPYQYRSDGVRKILVVMSDGENWQRVEMKRDYMTATSEVWRDPDDGRLSVRYWDAYYGRYRWHASATNTRSNAPIDNDGNPTNGIGDPVRLTYPDLWNQTNVQRHYLLQYNANSNSGDWYWRVLRDVPATDADRQLDTICTAAKNQEVEIYAIGFEATDHGNQTLKGCATDEPHFFDVDGIEISDAFAAIARNVRPLRLSR</sequence>
<organism evidence="3 4">
    <name type="scientific">Palleronia aestuarii</name>
    <dbReference type="NCBI Taxonomy" id="568105"/>
    <lineage>
        <taxon>Bacteria</taxon>
        <taxon>Pseudomonadati</taxon>
        <taxon>Pseudomonadota</taxon>
        <taxon>Alphaproteobacteria</taxon>
        <taxon>Rhodobacterales</taxon>
        <taxon>Roseobacteraceae</taxon>
        <taxon>Palleronia</taxon>
    </lineage>
</organism>
<evidence type="ECO:0000313" key="4">
    <source>
        <dbReference type="Proteomes" id="UP000248916"/>
    </source>
</evidence>